<comment type="caution">
    <text evidence="2">The sequence shown here is derived from an EMBL/GenBank/DDBJ whole genome shotgun (WGS) entry which is preliminary data.</text>
</comment>
<keyword evidence="1" id="KW-0472">Membrane</keyword>
<reference evidence="2 3" key="1">
    <citation type="journal article" date="2018" name="BMC Genomics">
        <title>Genomic comparison of Trypanosoma conorhini and Trypanosoma rangeli to Trypanosoma cruzi strains of high and low virulence.</title>
        <authorList>
            <person name="Bradwell K.R."/>
            <person name="Koparde V.N."/>
            <person name="Matveyev A.V."/>
            <person name="Serrano M.G."/>
            <person name="Alves J.M."/>
            <person name="Parikh H."/>
            <person name="Huang B."/>
            <person name="Lee V."/>
            <person name="Espinosa-Alvarez O."/>
            <person name="Ortiz P.A."/>
            <person name="Costa-Martins A.G."/>
            <person name="Teixeira M.M."/>
            <person name="Buck G.A."/>
        </authorList>
    </citation>
    <scope>NUCLEOTIDE SEQUENCE [LARGE SCALE GENOMIC DNA]</scope>
    <source>
        <strain evidence="2 3">025E</strain>
    </source>
</reference>
<keyword evidence="1" id="KW-0812">Transmembrane</keyword>
<evidence type="ECO:0000313" key="2">
    <source>
        <dbReference type="EMBL" id="RNF05354.1"/>
    </source>
</evidence>
<evidence type="ECO:0000313" key="3">
    <source>
        <dbReference type="Proteomes" id="UP000284403"/>
    </source>
</evidence>
<dbReference type="RefSeq" id="XP_029225233.1">
    <property type="nucleotide sequence ID" value="XM_029374652.1"/>
</dbReference>
<organism evidence="2 3">
    <name type="scientific">Trypanosoma conorhini</name>
    <dbReference type="NCBI Taxonomy" id="83891"/>
    <lineage>
        <taxon>Eukaryota</taxon>
        <taxon>Discoba</taxon>
        <taxon>Euglenozoa</taxon>
        <taxon>Kinetoplastea</taxon>
        <taxon>Metakinetoplastina</taxon>
        <taxon>Trypanosomatida</taxon>
        <taxon>Trypanosomatidae</taxon>
        <taxon>Trypanosoma</taxon>
    </lineage>
</organism>
<dbReference type="OrthoDB" id="273623at2759"/>
<gene>
    <name evidence="2" type="ORF">Tco025E_07793</name>
</gene>
<dbReference type="GeneID" id="40321404"/>
<feature type="transmembrane region" description="Helical" evidence="1">
    <location>
        <begin position="709"/>
        <end position="728"/>
    </location>
</feature>
<dbReference type="EMBL" id="MKKU01000639">
    <property type="protein sequence ID" value="RNF05354.1"/>
    <property type="molecule type" value="Genomic_DNA"/>
</dbReference>
<feature type="transmembrane region" description="Helical" evidence="1">
    <location>
        <begin position="586"/>
        <end position="612"/>
    </location>
</feature>
<feature type="transmembrane region" description="Helical" evidence="1">
    <location>
        <begin position="657"/>
        <end position="677"/>
    </location>
</feature>
<keyword evidence="3" id="KW-1185">Reference proteome</keyword>
<feature type="transmembrane region" description="Helical" evidence="1">
    <location>
        <begin position="12"/>
        <end position="35"/>
    </location>
</feature>
<dbReference type="Proteomes" id="UP000284403">
    <property type="component" value="Unassembled WGS sequence"/>
</dbReference>
<accession>A0A3R7NEM1</accession>
<name>A0A3R7NEM1_9TRYP</name>
<feature type="transmembrane region" description="Helical" evidence="1">
    <location>
        <begin position="90"/>
        <end position="107"/>
    </location>
</feature>
<keyword evidence="1" id="KW-1133">Transmembrane helix</keyword>
<protein>
    <submittedName>
        <fullName evidence="2">Uncharacterized protein</fullName>
    </submittedName>
</protein>
<feature type="transmembrane region" description="Helical" evidence="1">
    <location>
        <begin position="47"/>
        <end position="70"/>
    </location>
</feature>
<feature type="transmembrane region" description="Helical" evidence="1">
    <location>
        <begin position="740"/>
        <end position="760"/>
    </location>
</feature>
<proteinExistence type="predicted"/>
<feature type="transmembrane region" description="Helical" evidence="1">
    <location>
        <begin position="683"/>
        <end position="702"/>
    </location>
</feature>
<sequence>MPFLLQEEDLLLIFGVVAAVLILVFLIQAAVAVLYRVGAKLDYIRWHYLGCLCLPVLWMASLHTGLTLYIATVALGLAVVSGATSWKKGLAPFLLSFALICVCVPQLSRSVQLEMPADTATWVSRYYGQVAVWPSHGAVDPRHLFVVHDAVTLARVPCRAQASRPTAHEDSGGLQGLTQFLVSLADDTRIYALEGCVRTASSGQRPMHRIALLGSNARMEGVTIRCRLPTSKEIQTNMFNVRCLGLASDVLLVDVEVELYDGNGYLASSQSIRRAEGCVDALGQLRQLNKFLFSGTGSLVVCFPRLGGHAMLRLLEDPSVAPPTLKRQVPYSIRCLWHMPTVLQSAQEHLTYVLESVLLAGTSAATVKLFEWAVVARCATLRAVRKATPYAVAAMENVNVLTTGVYCSATRRHPQHPFCNVSSQKYAEDRRYVLGAQIGNSSCDAFRWALDRLDFVPGLWGAYSWAFKAEWEITVFCVKGLGTVVMVLCRAVVLPVCRVVSLAARSLVDGLRRLAPSLADVLGLSTLKGFLGSAVSCFWRAELYLLALEWKFICQLLYCLLTWAAMPLGPGFNLVCEVFGRVRYILGLYTTTTLSAHVFVALIQTVFILVALRNELRKITTRERGRYPAFLRQSTVGEFAMMLWAFTRVHSVVTIRYLGAHFMLLFMLLGLSALPFFAKMYNLALFVGFPCVSSHVCLRFFAKEPRWRDVLWLSAVKGLLVIVVDRTIGNLVAHVLRELFFLSAGGLLVFGVCTAWQWGVHLRVAELCRRLRADDVVAPQRAGVAEESHATEAN</sequence>
<dbReference type="AlphaFoldDB" id="A0A3R7NEM1"/>
<evidence type="ECO:0000256" key="1">
    <source>
        <dbReference type="SAM" id="Phobius"/>
    </source>
</evidence>